<organism evidence="3 4">
    <name type="scientific">Chlamydomonas eustigma</name>
    <dbReference type="NCBI Taxonomy" id="1157962"/>
    <lineage>
        <taxon>Eukaryota</taxon>
        <taxon>Viridiplantae</taxon>
        <taxon>Chlorophyta</taxon>
        <taxon>core chlorophytes</taxon>
        <taxon>Chlorophyceae</taxon>
        <taxon>CS clade</taxon>
        <taxon>Chlamydomonadales</taxon>
        <taxon>Chlamydomonadaceae</taxon>
        <taxon>Chlamydomonas</taxon>
    </lineage>
</organism>
<gene>
    <name evidence="3" type="ORF">CEUSTIGMA_g4324.t1</name>
</gene>
<dbReference type="Proteomes" id="UP000232323">
    <property type="component" value="Unassembled WGS sequence"/>
</dbReference>
<comment type="caution">
    <text evidence="3">The sequence shown here is derived from an EMBL/GenBank/DDBJ whole genome shotgun (WGS) entry which is preliminary data.</text>
</comment>
<dbReference type="EMBL" id="BEGY01000020">
    <property type="protein sequence ID" value="GAX76878.1"/>
    <property type="molecule type" value="Genomic_DNA"/>
</dbReference>
<sequence>MNLIIIALLFGYFSSSVALTSVQLIPFSWYISCGWYGLQYQSWSTAITQQYLVSSSECLSKLTQSSTVPCPPPMALSSYACTATTCNSKAASSDQSLCLIIYNTNSINVTCDVIISGSQEPAATATTNSLAWPVWQIVAVSLGGFAALTLVVLILSWWFWYKGCLASIRVAPEPPPGGVDFAKVPLPGRYPAMFVPSEKPELRPAILPHHAVSNPPSTPPQFHEECYYIEYPPPLQPATYAPGFNNEPQSVGKAKQLEPIMFYSQAYPAFMTQTQAGRIPR</sequence>
<evidence type="ECO:0000313" key="3">
    <source>
        <dbReference type="EMBL" id="GAX76878.1"/>
    </source>
</evidence>
<feature type="transmembrane region" description="Helical" evidence="1">
    <location>
        <begin position="134"/>
        <end position="160"/>
    </location>
</feature>
<name>A0A250X1C6_9CHLO</name>
<proteinExistence type="predicted"/>
<accession>A0A250X1C6</accession>
<keyword evidence="1" id="KW-0812">Transmembrane</keyword>
<evidence type="ECO:0000313" key="4">
    <source>
        <dbReference type="Proteomes" id="UP000232323"/>
    </source>
</evidence>
<reference evidence="3 4" key="1">
    <citation type="submission" date="2017-08" db="EMBL/GenBank/DDBJ databases">
        <title>Acidophilic green algal genome provides insights into adaptation to an acidic environment.</title>
        <authorList>
            <person name="Hirooka S."/>
            <person name="Hirose Y."/>
            <person name="Kanesaki Y."/>
            <person name="Higuchi S."/>
            <person name="Fujiwara T."/>
            <person name="Onuma R."/>
            <person name="Era A."/>
            <person name="Ohbayashi R."/>
            <person name="Uzuka A."/>
            <person name="Nozaki H."/>
            <person name="Yoshikawa H."/>
            <person name="Miyagishima S.Y."/>
        </authorList>
    </citation>
    <scope>NUCLEOTIDE SEQUENCE [LARGE SCALE GENOMIC DNA]</scope>
    <source>
        <strain evidence="3 4">NIES-2499</strain>
    </source>
</reference>
<keyword evidence="1" id="KW-1133">Transmembrane helix</keyword>
<keyword evidence="2" id="KW-0732">Signal</keyword>
<feature type="signal peptide" evidence="2">
    <location>
        <begin position="1"/>
        <end position="18"/>
    </location>
</feature>
<dbReference type="AlphaFoldDB" id="A0A250X1C6"/>
<feature type="chain" id="PRO_5012354748" evidence="2">
    <location>
        <begin position="19"/>
        <end position="281"/>
    </location>
</feature>
<evidence type="ECO:0000256" key="2">
    <source>
        <dbReference type="SAM" id="SignalP"/>
    </source>
</evidence>
<protein>
    <submittedName>
        <fullName evidence="3">Uncharacterized protein</fullName>
    </submittedName>
</protein>
<evidence type="ECO:0000256" key="1">
    <source>
        <dbReference type="SAM" id="Phobius"/>
    </source>
</evidence>
<keyword evidence="1" id="KW-0472">Membrane</keyword>
<keyword evidence="4" id="KW-1185">Reference proteome</keyword>